<name>U2E6Q1_9EURY</name>
<proteinExistence type="predicted"/>
<dbReference type="Proteomes" id="UP000003861">
    <property type="component" value="Unassembled WGS sequence"/>
</dbReference>
<accession>U2E6Q1</accession>
<evidence type="ECO:0000313" key="3">
    <source>
        <dbReference type="Proteomes" id="UP000003861"/>
    </source>
</evidence>
<dbReference type="eggNOG" id="arCOG06280">
    <property type="taxonomic scope" value="Archaea"/>
</dbReference>
<dbReference type="EMBL" id="AFNT02000002">
    <property type="protein sequence ID" value="ERJ07556.1"/>
    <property type="molecule type" value="Genomic_DNA"/>
</dbReference>
<dbReference type="RefSeq" id="WP_008526196.1">
    <property type="nucleotide sequence ID" value="NZ_AFNT02000002.1"/>
</dbReference>
<dbReference type="AlphaFoldDB" id="U2E6Q1"/>
<reference evidence="2 3" key="1">
    <citation type="journal article" date="2011" name="J. Bacteriol.">
        <title>Genome sequence of Halorhabdus tiamatea, the first archaeon isolated from a deep-sea anoxic brine lake.</title>
        <authorList>
            <person name="Antunes A."/>
            <person name="Alam I."/>
            <person name="Bajic V.B."/>
            <person name="Stingl U."/>
        </authorList>
    </citation>
    <scope>NUCLEOTIDE SEQUENCE [LARGE SCALE GENOMIC DNA]</scope>
    <source>
        <strain evidence="2 3">SARL4B</strain>
    </source>
</reference>
<sequence length="343" mass="39358">MPHICDDCGEEFDTLSGLRLHECPEKESTGAEDMFEDRTKEISKQRRKTERRVKRAASEEMTDAIEQAQQGDEMAVYQALAQYEQRLSDEWSQHEEGDYWGFHRVFFGPVVEGLETIVDREGWPFLLDVLDAYWPEVTYDFDTYSEHEAFGGAERGDFDEYPHVSHVLATVTGKQLVRTRRADGVAAIPAEALDYLLLFHRHPGDTQPWIDSMSYGWGIGHPDHPFEDYIEMIVDGEYEIWAGTAIEHAIHADQHAATTLLEDLFAADVVSDPAQLLHIVGTIDRGYYPDSSDHWDWETLYPEFHADGFDWDPAVRDRLESVVVDCGLARQLPDNWEFTDIVL</sequence>
<evidence type="ECO:0000313" key="2">
    <source>
        <dbReference type="EMBL" id="ERJ07556.1"/>
    </source>
</evidence>
<protein>
    <recommendedName>
        <fullName evidence="4">C2H2-type domain-containing protein</fullName>
    </recommendedName>
</protein>
<feature type="region of interest" description="Disordered" evidence="1">
    <location>
        <begin position="39"/>
        <end position="61"/>
    </location>
</feature>
<reference evidence="2 3" key="2">
    <citation type="journal article" date="2013" name="PLoS ONE">
        <title>INDIGO - INtegrated Data Warehouse of MIcrobial GenOmes with Examples from the Red Sea Extremophiles.</title>
        <authorList>
            <person name="Alam I."/>
            <person name="Antunes A."/>
            <person name="Kamau A.A."/>
            <person name="Ba Alawi W."/>
            <person name="Kalkatawi M."/>
            <person name="Stingl U."/>
            <person name="Bajic V.B."/>
        </authorList>
    </citation>
    <scope>NUCLEOTIDE SEQUENCE [LARGE SCALE GENOMIC DNA]</scope>
    <source>
        <strain evidence="2 3">SARL4B</strain>
    </source>
</reference>
<dbReference type="InterPro" id="IPR058450">
    <property type="entry name" value="DUF8137"/>
</dbReference>
<organism evidence="2 3">
    <name type="scientific">Halorhabdus tiamatea SARL4B</name>
    <dbReference type="NCBI Taxonomy" id="1033806"/>
    <lineage>
        <taxon>Archaea</taxon>
        <taxon>Methanobacteriati</taxon>
        <taxon>Methanobacteriota</taxon>
        <taxon>Stenosarchaea group</taxon>
        <taxon>Halobacteria</taxon>
        <taxon>Halobacteriales</taxon>
        <taxon>Haloarculaceae</taxon>
        <taxon>Halorhabdus</taxon>
    </lineage>
</organism>
<dbReference type="Pfam" id="PF26458">
    <property type="entry name" value="DUF8137"/>
    <property type="match status" value="1"/>
</dbReference>
<gene>
    <name evidence="2" type="ORF">HLRTI_000304</name>
</gene>
<evidence type="ECO:0000256" key="1">
    <source>
        <dbReference type="SAM" id="MobiDB-lite"/>
    </source>
</evidence>
<dbReference type="STRING" id="1033806.HTIA_1362"/>
<evidence type="ECO:0008006" key="4">
    <source>
        <dbReference type="Google" id="ProtNLM"/>
    </source>
</evidence>
<feature type="compositionally biased region" description="Basic residues" evidence="1">
    <location>
        <begin position="45"/>
        <end position="55"/>
    </location>
</feature>
<comment type="caution">
    <text evidence="2">The sequence shown here is derived from an EMBL/GenBank/DDBJ whole genome shotgun (WGS) entry which is preliminary data.</text>
</comment>